<sequence length="348" mass="39420">MQCIAVVLASAIALAACSEVNYCGSRMCGNTNAHTFCQFPEGPSQNCVGYISAPLTLEEKSRVIARLNRRRNEAAAGKMRGFPSAGDMLKLRWVEELAREARRWAEQCRPPRPIEEHDACRDLYALSVGQCVASVVGEAPGLRVESMVDIWYMQSMSYKGNVTFYVPPSRNGSFYGDFAQIMWAQTYMVGCGRSRFMIPWQGRLRSVERLVCNFAPQGPPPWRSLWTPTSPAASCPSRSQRDTVLHALCDYPETVRELQEALDRIENEMASKAGKVRRELRSRQEPETTTEDKTLSNAIYNAEVERNKTLERGPMYNMVLKYMPYLKQYEKEIMPSLNYKGFGALMKT</sequence>
<evidence type="ECO:0000313" key="1">
    <source>
        <dbReference type="EMBL" id="KAJ8733136.1"/>
    </source>
</evidence>
<evidence type="ECO:0000313" key="2">
    <source>
        <dbReference type="Proteomes" id="UP001231649"/>
    </source>
</evidence>
<proteinExistence type="predicted"/>
<keyword evidence="2" id="KW-1185">Reference proteome</keyword>
<protein>
    <submittedName>
        <fullName evidence="1">Uncharacterized protein</fullName>
    </submittedName>
</protein>
<comment type="caution">
    <text evidence="1">The sequence shown here is derived from an EMBL/GenBank/DDBJ whole genome shotgun (WGS) entry which is preliminary data.</text>
</comment>
<dbReference type="EMBL" id="CM056787">
    <property type="protein sequence ID" value="KAJ8733136.1"/>
    <property type="molecule type" value="Genomic_DNA"/>
</dbReference>
<accession>A0ACC2R9B4</accession>
<dbReference type="Proteomes" id="UP001231649">
    <property type="component" value="Chromosome 11"/>
</dbReference>
<gene>
    <name evidence="1" type="ORF">PYW08_001434</name>
</gene>
<name>A0ACC2R9B4_9NEOP</name>
<reference evidence="1" key="1">
    <citation type="submission" date="2023-03" db="EMBL/GenBank/DDBJ databases">
        <title>Chromosome-level genomes of two armyworms, Mythimna separata and Mythimna loreyi, provide insights into the biosynthesis and reception of sex pheromones.</title>
        <authorList>
            <person name="Zhao H."/>
        </authorList>
    </citation>
    <scope>NUCLEOTIDE SEQUENCE</scope>
    <source>
        <strain evidence="1">BeijingLab</strain>
    </source>
</reference>
<organism evidence="1 2">
    <name type="scientific">Mythimna loreyi</name>
    <dbReference type="NCBI Taxonomy" id="667449"/>
    <lineage>
        <taxon>Eukaryota</taxon>
        <taxon>Metazoa</taxon>
        <taxon>Ecdysozoa</taxon>
        <taxon>Arthropoda</taxon>
        <taxon>Hexapoda</taxon>
        <taxon>Insecta</taxon>
        <taxon>Pterygota</taxon>
        <taxon>Neoptera</taxon>
        <taxon>Endopterygota</taxon>
        <taxon>Lepidoptera</taxon>
        <taxon>Glossata</taxon>
        <taxon>Ditrysia</taxon>
        <taxon>Noctuoidea</taxon>
        <taxon>Noctuidae</taxon>
        <taxon>Noctuinae</taxon>
        <taxon>Hadenini</taxon>
        <taxon>Mythimna</taxon>
    </lineage>
</organism>